<evidence type="ECO:0000313" key="3">
    <source>
        <dbReference type="Proteomes" id="UP000034749"/>
    </source>
</evidence>
<feature type="region of interest" description="Disordered" evidence="1">
    <location>
        <begin position="444"/>
        <end position="474"/>
    </location>
</feature>
<reference evidence="2 3" key="1">
    <citation type="journal article" date="2015" name="Nature">
        <title>rRNA introns, odd ribosomes, and small enigmatic genomes across a large radiation of phyla.</title>
        <authorList>
            <person name="Brown C.T."/>
            <person name="Hug L.A."/>
            <person name="Thomas B.C."/>
            <person name="Sharon I."/>
            <person name="Castelle C.J."/>
            <person name="Singh A."/>
            <person name="Wilkins M.J."/>
            <person name="Williams K.H."/>
            <person name="Banfield J.F."/>
        </authorList>
    </citation>
    <scope>NUCLEOTIDE SEQUENCE [LARGE SCALE GENOMIC DNA]</scope>
</reference>
<feature type="compositionally biased region" description="Basic and acidic residues" evidence="1">
    <location>
        <begin position="444"/>
        <end position="457"/>
    </location>
</feature>
<organism evidence="2 3">
    <name type="scientific">Candidatus Nomurabacteria bacterium GW2011_GWA2_40_9</name>
    <dbReference type="NCBI Taxonomy" id="1618734"/>
    <lineage>
        <taxon>Bacteria</taxon>
        <taxon>Candidatus Nomuraibacteriota</taxon>
    </lineage>
</organism>
<comment type="caution">
    <text evidence="2">The sequence shown here is derived from an EMBL/GenBank/DDBJ whole genome shotgun (WGS) entry which is preliminary data.</text>
</comment>
<name>A0A0G0TMH1_9BACT</name>
<accession>A0A0G0TMH1</accession>
<evidence type="ECO:0000256" key="1">
    <source>
        <dbReference type="SAM" id="MobiDB-lite"/>
    </source>
</evidence>
<dbReference type="Proteomes" id="UP000034749">
    <property type="component" value="Unassembled WGS sequence"/>
</dbReference>
<proteinExistence type="predicted"/>
<dbReference type="EMBL" id="LBZW01000041">
    <property type="protein sequence ID" value="KKR78168.1"/>
    <property type="molecule type" value="Genomic_DNA"/>
</dbReference>
<dbReference type="AlphaFoldDB" id="A0A0G0TMH1"/>
<evidence type="ECO:0000313" key="2">
    <source>
        <dbReference type="EMBL" id="KKR78168.1"/>
    </source>
</evidence>
<sequence>MEEYQKEQKKSLRGLKAAEEWWLDTNRNKVIKAGLNALFTVTGTALSGVVMPDIAARGIVKIVMAAGITGVVTSESVQKWMGDTLNKVNNFINEAIKEGMGPDTTEKDLKKWQTITKIGIVAGGGLIVASSALATGLVGGTTLAIGTVGAGVRFGITKGKETWLKKIDTDKKELYKKLGEEYDINKFSEKYEKLEKEIQKKDTKEKRIKWLNSFVGLGVSVTTADLILAQNPNIPGIEKPKISTENIKENWKNLWGKGTSTITNPDVYNNHSPQTAQQLEERIKNLKTIINDYDDNPENQKYLQYDIDRTQKELNVLNAQKEISKFNDLTKKAPIVLGEEELKETSATTNTKITELQTKSAETQKILENAKENAKIQIEEAKQAEDNLKTEEQKLAELKKAHEDSGHKTPEKPIEDEEKKVAELKKIAEKETIKAKQTEEILKQSETKVTEADKNLKETTPAPAETPEPAPVEKKEIDENAVVHAAGKDGIGGGITYAYLQQLKADSKLCESLGIEQSKLDDPHYAAVETAKLAVKMGYMERIEKDGHISFKEVRVLAPDKTAYVLTVNDKGEPVTTEYQVEKNNDGKYFSTKTEEIHNKGSLFEPTTDDGIEREYEKYTDKEYHYGEHRHDKTTHPTSANTETTKLEDKNLDKKLNDTTTKPKVPGIEKPENLTVTEKLIEIGKRDYTNFLHYGLDHKSSLTPEELKIFNSLEAELKKATLFEGTGNKIDKEFSSLRYEILKNHYTVRQGHDLIKDFNTRHGLIDGTRVDPFTSTESEFKIPTENNEYKLNAEQLKEVHKTYQEHMDQVFLSKIGKEFWENIKDAHGEIGRPSAETIMNMEVKDGNTPEIKALIAYFHELRRITGLSPKTSMVLLENQTPKQYVEQALEYAQSQKKLNDIEVKLSSYGDANTKK</sequence>
<protein>
    <submittedName>
        <fullName evidence="2">Uncharacterized protein</fullName>
    </submittedName>
</protein>
<feature type="region of interest" description="Disordered" evidence="1">
    <location>
        <begin position="399"/>
        <end position="418"/>
    </location>
</feature>
<gene>
    <name evidence="2" type="ORF">UU24_C0041G0009</name>
</gene>